<reference evidence="6 7" key="1">
    <citation type="submission" date="2018-09" db="EMBL/GenBank/DDBJ databases">
        <title>A high-quality reference genome of wild soybean provides a powerful tool to mine soybean genomes.</title>
        <authorList>
            <person name="Xie M."/>
            <person name="Chung C.Y.L."/>
            <person name="Li M.-W."/>
            <person name="Wong F.-L."/>
            <person name="Chan T.-F."/>
            <person name="Lam H.-M."/>
        </authorList>
    </citation>
    <scope>NUCLEOTIDE SEQUENCE [LARGE SCALE GENOMIC DNA]</scope>
    <source>
        <strain evidence="7">cv. W05</strain>
        <tissue evidence="6">Hypocotyl of etiolated seedlings</tissue>
    </source>
</reference>
<sequence length="225" mass="25466">MARTITIAAMCLLLSLVSLCVTTNALMPYTRSTLWDMMLQSEDPFGILEQNPFNNIPNIRGGAETLALARADWKETPSAHVIVLDLPGMKKKDVKIEVEENRVLRISGERKGEEEEEEEEVEGEKWHRAERTNGKFMRQFRLPVNADLEKVTARLENGVLRITVGKFGEDKKRQPKVIDIAQRDSAAENVKPTKPQILQVVSCIFTLFGTWDFSDDVMLFVSNSS</sequence>
<dbReference type="InterPro" id="IPR031107">
    <property type="entry name" value="Small_HSP"/>
</dbReference>
<accession>A0A445FAR2</accession>
<dbReference type="SUPFAM" id="SSF49764">
    <property type="entry name" value="HSP20-like chaperones"/>
    <property type="match status" value="1"/>
</dbReference>
<dbReference type="FunFam" id="2.60.40.790:FF:000068">
    <property type="entry name" value="22.0 kDa class IV heat shock protein"/>
    <property type="match status" value="1"/>
</dbReference>
<dbReference type="AlphaFoldDB" id="A0A445FAR2"/>
<dbReference type="CDD" id="cd06472">
    <property type="entry name" value="ACD_ScHsp26_like"/>
    <property type="match status" value="1"/>
</dbReference>
<gene>
    <name evidence="6" type="ORF">D0Y65_050118</name>
</gene>
<proteinExistence type="inferred from homology"/>
<feature type="signal peptide" evidence="4">
    <location>
        <begin position="1"/>
        <end position="25"/>
    </location>
</feature>
<protein>
    <submittedName>
        <fullName evidence="6">22.7 kDa class IV heat shock protein</fullName>
    </submittedName>
</protein>
<evidence type="ECO:0000313" key="7">
    <source>
        <dbReference type="Proteomes" id="UP000289340"/>
    </source>
</evidence>
<dbReference type="Gene3D" id="2.60.40.790">
    <property type="match status" value="1"/>
</dbReference>
<dbReference type="PROSITE" id="PS01031">
    <property type="entry name" value="SHSP"/>
    <property type="match status" value="1"/>
</dbReference>
<evidence type="ECO:0000256" key="3">
    <source>
        <dbReference type="RuleBase" id="RU003616"/>
    </source>
</evidence>
<organism evidence="6 7">
    <name type="scientific">Glycine soja</name>
    <name type="common">Wild soybean</name>
    <dbReference type="NCBI Taxonomy" id="3848"/>
    <lineage>
        <taxon>Eukaryota</taxon>
        <taxon>Viridiplantae</taxon>
        <taxon>Streptophyta</taxon>
        <taxon>Embryophyta</taxon>
        <taxon>Tracheophyta</taxon>
        <taxon>Spermatophyta</taxon>
        <taxon>Magnoliopsida</taxon>
        <taxon>eudicotyledons</taxon>
        <taxon>Gunneridae</taxon>
        <taxon>Pentapetalae</taxon>
        <taxon>rosids</taxon>
        <taxon>fabids</taxon>
        <taxon>Fabales</taxon>
        <taxon>Fabaceae</taxon>
        <taxon>Papilionoideae</taxon>
        <taxon>50 kb inversion clade</taxon>
        <taxon>NPAAA clade</taxon>
        <taxon>indigoferoid/millettioid clade</taxon>
        <taxon>Phaseoleae</taxon>
        <taxon>Glycine</taxon>
        <taxon>Glycine subgen. Soja</taxon>
    </lineage>
</organism>
<keyword evidence="7" id="KW-1185">Reference proteome</keyword>
<dbReference type="Pfam" id="PF00011">
    <property type="entry name" value="HSP20"/>
    <property type="match status" value="1"/>
</dbReference>
<dbReference type="PANTHER" id="PTHR11527">
    <property type="entry name" value="HEAT-SHOCK PROTEIN 20 FAMILY MEMBER"/>
    <property type="match status" value="1"/>
</dbReference>
<comment type="similarity">
    <text evidence="2 3">Belongs to the small heat shock protein (HSP20) family.</text>
</comment>
<dbReference type="InterPro" id="IPR008978">
    <property type="entry name" value="HSP20-like_chaperone"/>
</dbReference>
<evidence type="ECO:0000313" key="6">
    <source>
        <dbReference type="EMBL" id="RZB45939.1"/>
    </source>
</evidence>
<evidence type="ECO:0000256" key="2">
    <source>
        <dbReference type="PROSITE-ProRule" id="PRU00285"/>
    </source>
</evidence>
<evidence type="ECO:0000259" key="5">
    <source>
        <dbReference type="PROSITE" id="PS01031"/>
    </source>
</evidence>
<evidence type="ECO:0000256" key="4">
    <source>
        <dbReference type="SAM" id="SignalP"/>
    </source>
</evidence>
<keyword evidence="4" id="KW-0732">Signal</keyword>
<keyword evidence="1 6" id="KW-0346">Stress response</keyword>
<feature type="domain" description="SHSP" evidence="5">
    <location>
        <begin position="62"/>
        <end position="181"/>
    </location>
</feature>
<name>A0A445FAR2_GLYSO</name>
<dbReference type="Proteomes" id="UP000289340">
    <property type="component" value="Chromosome 19"/>
</dbReference>
<feature type="chain" id="PRO_5019424553" evidence="4">
    <location>
        <begin position="26"/>
        <end position="225"/>
    </location>
</feature>
<dbReference type="EMBL" id="QZWG01000019">
    <property type="protein sequence ID" value="RZB45939.1"/>
    <property type="molecule type" value="Genomic_DNA"/>
</dbReference>
<comment type="caution">
    <text evidence="6">The sequence shown here is derived from an EMBL/GenBank/DDBJ whole genome shotgun (WGS) entry which is preliminary data.</text>
</comment>
<evidence type="ECO:0000256" key="1">
    <source>
        <dbReference type="ARBA" id="ARBA00023016"/>
    </source>
</evidence>
<dbReference type="InterPro" id="IPR002068">
    <property type="entry name" value="A-crystallin/Hsp20_dom"/>
</dbReference>